<dbReference type="EMBL" id="BLAY01000166">
    <property type="protein sequence ID" value="GET42487.1"/>
    <property type="molecule type" value="Genomic_DNA"/>
</dbReference>
<dbReference type="RefSeq" id="WP_226590087.1">
    <property type="nucleotide sequence ID" value="NZ_BLAY01000166.1"/>
</dbReference>
<dbReference type="AlphaFoldDB" id="A0AAV3XPQ5"/>
<evidence type="ECO:0000313" key="2">
    <source>
        <dbReference type="Proteomes" id="UP001050975"/>
    </source>
</evidence>
<sequence>MATIKEALIQQLNLPVTFDAKGKPVTLLDFVKGVPSLSQSSLTYSQRAKLTAERIRREPEAEMATIGSGMINKERAIAEIEAQSPIGEVLVEAEQRLINRLIKEAESGRLKEIIHE</sequence>
<organism evidence="1 2">
    <name type="scientific">Microseira wollei NIES-4236</name>
    <dbReference type="NCBI Taxonomy" id="2530354"/>
    <lineage>
        <taxon>Bacteria</taxon>
        <taxon>Bacillati</taxon>
        <taxon>Cyanobacteriota</taxon>
        <taxon>Cyanophyceae</taxon>
        <taxon>Oscillatoriophycideae</taxon>
        <taxon>Aerosakkonematales</taxon>
        <taxon>Aerosakkonemataceae</taxon>
        <taxon>Microseira</taxon>
    </lineage>
</organism>
<protein>
    <submittedName>
        <fullName evidence="1">Uncharacterized protein</fullName>
    </submittedName>
</protein>
<comment type="caution">
    <text evidence="1">The sequence shown here is derived from an EMBL/GenBank/DDBJ whole genome shotgun (WGS) entry which is preliminary data.</text>
</comment>
<keyword evidence="2" id="KW-1185">Reference proteome</keyword>
<gene>
    <name evidence="1" type="ORF">MiSe_73050</name>
</gene>
<proteinExistence type="predicted"/>
<dbReference type="Proteomes" id="UP001050975">
    <property type="component" value="Unassembled WGS sequence"/>
</dbReference>
<name>A0AAV3XPQ5_9CYAN</name>
<accession>A0AAV3XPQ5</accession>
<evidence type="ECO:0000313" key="1">
    <source>
        <dbReference type="EMBL" id="GET42487.1"/>
    </source>
</evidence>
<reference evidence="1" key="1">
    <citation type="submission" date="2019-10" db="EMBL/GenBank/DDBJ databases">
        <title>Draft genome sequece of Microseira wollei NIES-4236.</title>
        <authorList>
            <person name="Yamaguchi H."/>
            <person name="Suzuki S."/>
            <person name="Kawachi M."/>
        </authorList>
    </citation>
    <scope>NUCLEOTIDE SEQUENCE</scope>
    <source>
        <strain evidence="1">NIES-4236</strain>
    </source>
</reference>